<comment type="caution">
    <text evidence="16">The sequence shown here is derived from an EMBL/GenBank/DDBJ whole genome shotgun (WGS) entry which is preliminary data.</text>
</comment>
<evidence type="ECO:0000256" key="4">
    <source>
        <dbReference type="ARBA" id="ARBA00004763"/>
    </source>
</evidence>
<dbReference type="GO" id="GO:0016301">
    <property type="term" value="F:kinase activity"/>
    <property type="evidence" value="ECO:0007669"/>
    <property type="project" value="UniProtKB-KW"/>
</dbReference>
<keyword evidence="8" id="KW-0479">Metal-binding</keyword>
<dbReference type="Pfam" id="PF00809">
    <property type="entry name" value="Pterin_bind"/>
    <property type="match status" value="1"/>
</dbReference>
<dbReference type="EMBL" id="JALLBG020000079">
    <property type="protein sequence ID" value="KAL3766891.1"/>
    <property type="molecule type" value="Genomic_DNA"/>
</dbReference>
<reference evidence="16 17" key="1">
    <citation type="submission" date="2024-10" db="EMBL/GenBank/DDBJ databases">
        <title>Updated reference genomes for cyclostephanoid diatoms.</title>
        <authorList>
            <person name="Roberts W.R."/>
            <person name="Alverson A.J."/>
        </authorList>
    </citation>
    <scope>NUCLEOTIDE SEQUENCE [LARGE SCALE GENOMIC DNA]</scope>
    <source>
        <strain evidence="16 17">AJA232-27</strain>
    </source>
</reference>
<name>A0ABD3MSD3_9STRA</name>
<dbReference type="PANTHER" id="PTHR20941">
    <property type="entry name" value="FOLATE SYNTHESIS PROTEINS"/>
    <property type="match status" value="1"/>
</dbReference>
<dbReference type="Pfam" id="PF01288">
    <property type="entry name" value="HPPK"/>
    <property type="match status" value="1"/>
</dbReference>
<keyword evidence="13" id="KW-0289">Folate biosynthesis</keyword>
<evidence type="ECO:0000256" key="2">
    <source>
        <dbReference type="ARBA" id="ARBA00000198"/>
    </source>
</evidence>
<evidence type="ECO:0000256" key="13">
    <source>
        <dbReference type="ARBA" id="ARBA00022909"/>
    </source>
</evidence>
<dbReference type="GO" id="GO:0046656">
    <property type="term" value="P:folic acid biosynthetic process"/>
    <property type="evidence" value="ECO:0007669"/>
    <property type="project" value="UniProtKB-KW"/>
</dbReference>
<dbReference type="InterPro" id="IPR000550">
    <property type="entry name" value="Hppk"/>
</dbReference>
<feature type="domain" description="Pterin-binding" evidence="15">
    <location>
        <begin position="349"/>
        <end position="625"/>
    </location>
</feature>
<dbReference type="Proteomes" id="UP001530293">
    <property type="component" value="Unassembled WGS sequence"/>
</dbReference>
<proteinExistence type="inferred from homology"/>
<keyword evidence="9" id="KW-0547">Nucleotide-binding</keyword>
<dbReference type="InterPro" id="IPR006390">
    <property type="entry name" value="DHP_synth_dom"/>
</dbReference>
<dbReference type="PANTHER" id="PTHR20941:SF1">
    <property type="entry name" value="FOLIC ACID SYNTHESIS PROTEIN FOL1"/>
    <property type="match status" value="1"/>
</dbReference>
<evidence type="ECO:0000256" key="3">
    <source>
        <dbReference type="ARBA" id="ARBA00001946"/>
    </source>
</evidence>
<evidence type="ECO:0000256" key="1">
    <source>
        <dbReference type="ARBA" id="ARBA00000012"/>
    </source>
</evidence>
<gene>
    <name evidence="16" type="ORF">ACHAWU_007981</name>
</gene>
<sequence>MAYSLALASRLHFSPLSNLADACMRRSSSLRRCRGRDHIRSFRIVTCTGADVSLRKNIARFKKGAFNNFHSSLKMDTALASCQIVRRQSSYLISSSTSTLTVRELRGGEISPRNNTTSSKLTHMTEEQSWRRAYLAAGSNLGDRYQNIADALAALTSNNPSTIRVTRTSYLRITAPMYVTDQPEFLNGAVEVETTLSPLELLRSIKRIEAELGRDIGPNSTAIRFGPRPVDLDILLFDEHKTNNSITTTSRNTPEDNYSTPKSLIMQTEELEIPHPRMSEREFVLSPMADLEGANRNITHPISNKTMSGLLSSLRNRNNDNVTRSNSADLTAVRVLPMPRGRMLHFNKTIIMGILNVTPDSFSDGGKYYSDSSAEAAALHHAMQLVRDGADIIDIGGESTRPGAEEVDAQEELDRVIPIIQRIRKEEELFNIPISIDTRNAIVARAAILAGADIVNDVSGGTHDPEMFTTVASLSVPMIIMHMRGNPKTMQSMTDYSDGEDNGGVVSVVARELMRRSVAAEAAGIPRWLQILDPGIGFAKDLHGNLSLLRNVNTLRRYCDNLPILFGPSRKGFIGKITGETKPEERDYGTIAACLASIQSGDSAINGACNILRVHNVKAVKQAVSVFDAIRNAD</sequence>
<dbReference type="NCBIfam" id="TIGR01498">
    <property type="entry name" value="folK"/>
    <property type="match status" value="1"/>
</dbReference>
<keyword evidence="12" id="KW-0460">Magnesium</keyword>
<evidence type="ECO:0000256" key="10">
    <source>
        <dbReference type="ARBA" id="ARBA00022777"/>
    </source>
</evidence>
<evidence type="ECO:0000256" key="9">
    <source>
        <dbReference type="ARBA" id="ARBA00022741"/>
    </source>
</evidence>
<dbReference type="GO" id="GO:0004156">
    <property type="term" value="F:dihydropteroate synthase activity"/>
    <property type="evidence" value="ECO:0007669"/>
    <property type="project" value="UniProtKB-EC"/>
</dbReference>
<organism evidence="16 17">
    <name type="scientific">Discostella pseudostelligera</name>
    <dbReference type="NCBI Taxonomy" id="259834"/>
    <lineage>
        <taxon>Eukaryota</taxon>
        <taxon>Sar</taxon>
        <taxon>Stramenopiles</taxon>
        <taxon>Ochrophyta</taxon>
        <taxon>Bacillariophyta</taxon>
        <taxon>Coscinodiscophyceae</taxon>
        <taxon>Thalassiosirophycidae</taxon>
        <taxon>Stephanodiscales</taxon>
        <taxon>Stephanodiscaceae</taxon>
        <taxon>Discostella</taxon>
    </lineage>
</organism>
<dbReference type="Gene3D" id="3.30.70.560">
    <property type="entry name" value="7,8-Dihydro-6-hydroxymethylpterin-pyrophosphokinase HPPK"/>
    <property type="match status" value="1"/>
</dbReference>
<dbReference type="GO" id="GO:0005524">
    <property type="term" value="F:ATP binding"/>
    <property type="evidence" value="ECO:0007669"/>
    <property type="project" value="UniProtKB-KW"/>
</dbReference>
<keyword evidence="7" id="KW-0808">Transferase</keyword>
<accession>A0ABD3MSD3</accession>
<dbReference type="InterPro" id="IPR011005">
    <property type="entry name" value="Dihydropteroate_synth-like_sf"/>
</dbReference>
<dbReference type="PROSITE" id="PS00792">
    <property type="entry name" value="DHPS_1"/>
    <property type="match status" value="1"/>
</dbReference>
<keyword evidence="17" id="KW-1185">Reference proteome</keyword>
<evidence type="ECO:0000256" key="12">
    <source>
        <dbReference type="ARBA" id="ARBA00022842"/>
    </source>
</evidence>
<dbReference type="SUPFAM" id="SSF55083">
    <property type="entry name" value="6-hydroxymethyl-7,8-dihydropterin pyrophosphokinase, HPPK"/>
    <property type="match status" value="1"/>
</dbReference>
<dbReference type="InterPro" id="IPR000489">
    <property type="entry name" value="Pterin-binding_dom"/>
</dbReference>
<dbReference type="CDD" id="cd00739">
    <property type="entry name" value="DHPS"/>
    <property type="match status" value="1"/>
</dbReference>
<comment type="catalytic activity">
    <reaction evidence="2">
        <text>6-hydroxymethyl-7,8-dihydropterin + ATP = (7,8-dihydropterin-6-yl)methyl diphosphate + AMP + H(+)</text>
        <dbReference type="Rhea" id="RHEA:11412"/>
        <dbReference type="ChEBI" id="CHEBI:15378"/>
        <dbReference type="ChEBI" id="CHEBI:30616"/>
        <dbReference type="ChEBI" id="CHEBI:44841"/>
        <dbReference type="ChEBI" id="CHEBI:72950"/>
        <dbReference type="ChEBI" id="CHEBI:456215"/>
        <dbReference type="EC" id="2.7.6.3"/>
    </reaction>
</comment>
<dbReference type="AlphaFoldDB" id="A0ABD3MSD3"/>
<evidence type="ECO:0000256" key="11">
    <source>
        <dbReference type="ARBA" id="ARBA00022840"/>
    </source>
</evidence>
<comment type="pathway">
    <text evidence="4">Cofactor biosynthesis; tetrahydrofolate biosynthesis; 7,8-dihydrofolate from 2-amino-4-hydroxy-6-hydroxymethyl-7,8-dihydropteridine diphosphate and 4-aminobenzoate: step 1/2.</text>
</comment>
<evidence type="ECO:0000313" key="17">
    <source>
        <dbReference type="Proteomes" id="UP001530293"/>
    </source>
</evidence>
<dbReference type="InterPro" id="IPR035907">
    <property type="entry name" value="Hppk_sf"/>
</dbReference>
<evidence type="ECO:0000256" key="7">
    <source>
        <dbReference type="ARBA" id="ARBA00022679"/>
    </source>
</evidence>
<comment type="cofactor">
    <cofactor evidence="3">
        <name>Mg(2+)</name>
        <dbReference type="ChEBI" id="CHEBI:18420"/>
    </cofactor>
</comment>
<comment type="catalytic activity">
    <reaction evidence="1">
        <text>(7,8-dihydropterin-6-yl)methyl diphosphate + 4-aminobenzoate = 7,8-dihydropteroate + diphosphate</text>
        <dbReference type="Rhea" id="RHEA:19949"/>
        <dbReference type="ChEBI" id="CHEBI:17836"/>
        <dbReference type="ChEBI" id="CHEBI:17839"/>
        <dbReference type="ChEBI" id="CHEBI:33019"/>
        <dbReference type="ChEBI" id="CHEBI:72950"/>
        <dbReference type="EC" id="2.5.1.15"/>
    </reaction>
</comment>
<evidence type="ECO:0000256" key="8">
    <source>
        <dbReference type="ARBA" id="ARBA00022723"/>
    </source>
</evidence>
<keyword evidence="11" id="KW-0067">ATP-binding</keyword>
<keyword evidence="10" id="KW-0418">Kinase</keyword>
<dbReference type="CDD" id="cd00483">
    <property type="entry name" value="HPPK"/>
    <property type="match status" value="1"/>
</dbReference>
<dbReference type="GO" id="GO:0046872">
    <property type="term" value="F:metal ion binding"/>
    <property type="evidence" value="ECO:0007669"/>
    <property type="project" value="UniProtKB-KW"/>
</dbReference>
<evidence type="ECO:0000256" key="14">
    <source>
        <dbReference type="ARBA" id="ARBA00023268"/>
    </source>
</evidence>
<dbReference type="PROSITE" id="PS00793">
    <property type="entry name" value="DHPS_2"/>
    <property type="match status" value="1"/>
</dbReference>
<comment type="pathway">
    <text evidence="5">Cofactor biosynthesis; tetrahydrofolate biosynthesis; 2-amino-4-hydroxy-6-hydroxymethyl-7,8-dihydropteridine diphosphate from 7,8-dihydroneopterin triphosphate: step 4/4.</text>
</comment>
<comment type="similarity">
    <text evidence="6">In the C-terminal section; belongs to the DHPS family.</text>
</comment>
<dbReference type="Gene3D" id="3.20.20.20">
    <property type="entry name" value="Dihydropteroate synthase-like"/>
    <property type="match status" value="1"/>
</dbReference>
<dbReference type="GO" id="GO:0003848">
    <property type="term" value="F:2-amino-4-hydroxy-6-hydroxymethyldihydropteridine diphosphokinase activity"/>
    <property type="evidence" value="ECO:0007669"/>
    <property type="project" value="UniProtKB-EC"/>
</dbReference>
<evidence type="ECO:0000259" key="15">
    <source>
        <dbReference type="PROSITE" id="PS50972"/>
    </source>
</evidence>
<dbReference type="FunFam" id="3.20.20.20:FF:000006">
    <property type="entry name" value="Dihydropteroate synthase"/>
    <property type="match status" value="1"/>
</dbReference>
<evidence type="ECO:0000256" key="6">
    <source>
        <dbReference type="ARBA" id="ARBA00009951"/>
    </source>
</evidence>
<keyword evidence="14" id="KW-0511">Multifunctional enzyme</keyword>
<protein>
    <recommendedName>
        <fullName evidence="15">Pterin-binding domain-containing protein</fullName>
    </recommendedName>
</protein>
<dbReference type="NCBIfam" id="TIGR01496">
    <property type="entry name" value="DHPS"/>
    <property type="match status" value="1"/>
</dbReference>
<evidence type="ECO:0000313" key="16">
    <source>
        <dbReference type="EMBL" id="KAL3766891.1"/>
    </source>
</evidence>
<dbReference type="SUPFAM" id="SSF51717">
    <property type="entry name" value="Dihydropteroate synthetase-like"/>
    <property type="match status" value="1"/>
</dbReference>
<dbReference type="PROSITE" id="PS00794">
    <property type="entry name" value="HPPK"/>
    <property type="match status" value="1"/>
</dbReference>
<dbReference type="PROSITE" id="PS50972">
    <property type="entry name" value="PTERIN_BINDING"/>
    <property type="match status" value="1"/>
</dbReference>
<dbReference type="InterPro" id="IPR045031">
    <property type="entry name" value="DHP_synth-like"/>
</dbReference>
<evidence type="ECO:0000256" key="5">
    <source>
        <dbReference type="ARBA" id="ARBA00005051"/>
    </source>
</evidence>